<dbReference type="InterPro" id="IPR001342">
    <property type="entry name" value="HDH_cat"/>
</dbReference>
<keyword evidence="11 18" id="KW-0560">Oxidoreductase</keyword>
<keyword evidence="7 18" id="KW-0028">Amino-acid biosynthesis</keyword>
<feature type="active site" description="Proton donor" evidence="16">
    <location>
        <position position="236"/>
    </location>
</feature>
<dbReference type="UniPathway" id="UPA00051">
    <property type="reaction ID" value="UER00465"/>
</dbReference>
<dbReference type="GO" id="GO:0004412">
    <property type="term" value="F:homoserine dehydrogenase activity"/>
    <property type="evidence" value="ECO:0007669"/>
    <property type="project" value="UniProtKB-EC"/>
</dbReference>
<gene>
    <name evidence="21" type="ORF">CHH72_06145</name>
</gene>
<evidence type="ECO:0000256" key="3">
    <source>
        <dbReference type="ARBA" id="ARBA00005062"/>
    </source>
</evidence>
<evidence type="ECO:0000256" key="14">
    <source>
        <dbReference type="ARBA" id="ARBA00023167"/>
    </source>
</evidence>
<keyword evidence="9" id="KW-0479">Metal-binding</keyword>
<dbReference type="EC" id="1.1.1.3" evidence="5 18"/>
<dbReference type="Pfam" id="PF03447">
    <property type="entry name" value="NAD_binding_3"/>
    <property type="match status" value="1"/>
</dbReference>
<evidence type="ECO:0000256" key="18">
    <source>
        <dbReference type="RuleBase" id="RU000579"/>
    </source>
</evidence>
<feature type="domain" description="ACT" evidence="20">
    <location>
        <begin position="381"/>
        <end position="456"/>
    </location>
</feature>
<feature type="binding site" evidence="17">
    <location>
        <begin position="40"/>
        <end position="47"/>
    </location>
    <ligand>
        <name>NADP(+)</name>
        <dbReference type="ChEBI" id="CHEBI:58349"/>
    </ligand>
</feature>
<dbReference type="SUPFAM" id="SSF55347">
    <property type="entry name" value="Glyceraldehyde-3-phosphate dehydrogenase-like, C-terminal domain"/>
    <property type="match status" value="1"/>
</dbReference>
<name>A0A268P3E5_SHOCL</name>
<dbReference type="InterPro" id="IPR002912">
    <property type="entry name" value="ACT_dom"/>
</dbReference>
<dbReference type="PROSITE" id="PS01042">
    <property type="entry name" value="HOMOSER_DHGENASE"/>
    <property type="match status" value="1"/>
</dbReference>
<protein>
    <recommendedName>
        <fullName evidence="6 18">Homoserine dehydrogenase</fullName>
        <ecNumber evidence="5 18">1.1.1.3</ecNumber>
    </recommendedName>
</protein>
<dbReference type="SUPFAM" id="SSF51735">
    <property type="entry name" value="NAD(P)-binding Rossmann-fold domains"/>
    <property type="match status" value="1"/>
</dbReference>
<dbReference type="InterPro" id="IPR036291">
    <property type="entry name" value="NAD(P)-bd_dom_sf"/>
</dbReference>
<keyword evidence="14 18" id="KW-0486">Methionine biosynthesis</keyword>
<dbReference type="InterPro" id="IPR019811">
    <property type="entry name" value="HDH_CS"/>
</dbReference>
<dbReference type="Gene3D" id="3.30.360.10">
    <property type="entry name" value="Dihydrodipicolinate Reductase, domain 2"/>
    <property type="match status" value="1"/>
</dbReference>
<accession>A0A268P3E5</accession>
<dbReference type="EMBL" id="NPCC01000006">
    <property type="protein sequence ID" value="PAE89835.1"/>
    <property type="molecule type" value="Genomic_DNA"/>
</dbReference>
<dbReference type="FunFam" id="3.40.50.720:FF:000062">
    <property type="entry name" value="Homoserine dehydrogenase"/>
    <property type="match status" value="1"/>
</dbReference>
<comment type="similarity">
    <text evidence="4 19">Belongs to the homoserine dehydrogenase family.</text>
</comment>
<feature type="binding site" evidence="17">
    <location>
        <position position="136"/>
    </location>
    <ligand>
        <name>NADPH</name>
        <dbReference type="ChEBI" id="CHEBI:57783"/>
    </ligand>
</feature>
<evidence type="ECO:0000313" key="21">
    <source>
        <dbReference type="EMBL" id="PAE89835.1"/>
    </source>
</evidence>
<organism evidence="21 22">
    <name type="scientific">Shouchella clausii</name>
    <name type="common">Alkalihalobacillus clausii</name>
    <dbReference type="NCBI Taxonomy" id="79880"/>
    <lineage>
        <taxon>Bacteria</taxon>
        <taxon>Bacillati</taxon>
        <taxon>Bacillota</taxon>
        <taxon>Bacilli</taxon>
        <taxon>Bacillales</taxon>
        <taxon>Bacillaceae</taxon>
        <taxon>Shouchella</taxon>
    </lineage>
</organism>
<evidence type="ECO:0000313" key="22">
    <source>
        <dbReference type="Proteomes" id="UP000216207"/>
    </source>
</evidence>
<dbReference type="UniPathway" id="UPA00050">
    <property type="reaction ID" value="UER00063"/>
</dbReference>
<evidence type="ECO:0000256" key="19">
    <source>
        <dbReference type="RuleBase" id="RU004171"/>
    </source>
</evidence>
<dbReference type="GO" id="GO:0050661">
    <property type="term" value="F:NADP binding"/>
    <property type="evidence" value="ECO:0007669"/>
    <property type="project" value="InterPro"/>
</dbReference>
<proteinExistence type="inferred from homology"/>
<keyword evidence="8 18" id="KW-0791">Threonine biosynthesis</keyword>
<sequence length="462" mass="50476">MLEFAGNSFYNVHYKKTHVFYIRTVGGVSVGERAIQVGLLGLGTVGTGVVSIVERHQNELAHQAGRPVAIKKALVKQIDKVRGSEVNGVELTTNPEDILDDPDLDVVIEVMGGVSETKQLLEKAIRQKKHIVTANKDLMAEWGASLLALAAEQGVDVYYEASVAGGIPILRTITEGLSADRITKMMGIVNGTTNYILTKMSQENRSYEDVLKEAQELGFAEADPTADVEGLDAARKMAILATLGFSAPVQLSDVAVKGITNVSGKDLHFCEQLGLTMKLIGVAKRDEGRLEVCVEPTLLPSDHPLASVQNEYNAVFVHGEAVGETMFYGPGAGSLPTATAVVSDLVSVMKNMRHRVNGYAAMKPLYEAVFKEEQEKQSQFFIRLHVEDRTGTFSSITSLFARYDVSFEKLLQLPLEEEQMAEIVIITHVTNRAVYKELMEELEQLDVVKTIASSYRVEGGKG</sequence>
<dbReference type="Pfam" id="PF00742">
    <property type="entry name" value="Homoserine_dh"/>
    <property type="match status" value="1"/>
</dbReference>
<comment type="pathway">
    <text evidence="3 18">Amino-acid biosynthesis; L-methionine biosynthesis via de novo pathway; L-homoserine from L-aspartate: step 3/3.</text>
</comment>
<keyword evidence="12" id="KW-0520">NAD</keyword>
<keyword evidence="10 17" id="KW-0521">NADP</keyword>
<evidence type="ECO:0000256" key="8">
    <source>
        <dbReference type="ARBA" id="ARBA00022697"/>
    </source>
</evidence>
<evidence type="ECO:0000256" key="11">
    <source>
        <dbReference type="ARBA" id="ARBA00023002"/>
    </source>
</evidence>
<evidence type="ECO:0000256" key="7">
    <source>
        <dbReference type="ARBA" id="ARBA00022605"/>
    </source>
</evidence>
<evidence type="ECO:0000256" key="5">
    <source>
        <dbReference type="ARBA" id="ARBA00013213"/>
    </source>
</evidence>
<evidence type="ECO:0000256" key="2">
    <source>
        <dbReference type="ARBA" id="ARBA00005056"/>
    </source>
</evidence>
<dbReference type="AlphaFoldDB" id="A0A268P3E5"/>
<evidence type="ECO:0000256" key="16">
    <source>
        <dbReference type="PIRSR" id="PIRSR000098-1"/>
    </source>
</evidence>
<dbReference type="NCBIfam" id="NF004976">
    <property type="entry name" value="PRK06349.1"/>
    <property type="match status" value="1"/>
</dbReference>
<dbReference type="Pfam" id="PF01842">
    <property type="entry name" value="ACT"/>
    <property type="match status" value="1"/>
</dbReference>
<dbReference type="InterPro" id="IPR005106">
    <property type="entry name" value="Asp/hSer_DH_NAD-bd"/>
</dbReference>
<dbReference type="PIRSF" id="PIRSF000098">
    <property type="entry name" value="Homoser_dehydrog"/>
    <property type="match status" value="1"/>
</dbReference>
<evidence type="ECO:0000256" key="6">
    <source>
        <dbReference type="ARBA" id="ARBA00013376"/>
    </source>
</evidence>
<evidence type="ECO:0000256" key="13">
    <source>
        <dbReference type="ARBA" id="ARBA00023053"/>
    </source>
</evidence>
<evidence type="ECO:0000259" key="20">
    <source>
        <dbReference type="PROSITE" id="PS51671"/>
    </source>
</evidence>
<dbReference type="SUPFAM" id="SSF55021">
    <property type="entry name" value="ACT-like"/>
    <property type="match status" value="1"/>
</dbReference>
<reference evidence="21 22" key="1">
    <citation type="submission" date="2017-07" db="EMBL/GenBank/DDBJ databases">
        <title>Isolation and whole genome analysis of endospore-forming bacteria from heroin.</title>
        <authorList>
            <person name="Kalinowski J."/>
            <person name="Ahrens B."/>
            <person name="Al-Dilaimi A."/>
            <person name="Winkler A."/>
            <person name="Wibberg D."/>
            <person name="Schleenbecker U."/>
            <person name="Ruckert C."/>
            <person name="Wolfel R."/>
            <person name="Grass G."/>
        </authorList>
    </citation>
    <scope>NUCLEOTIDE SEQUENCE [LARGE SCALE GENOMIC DNA]</scope>
    <source>
        <strain evidence="21 22">7539</strain>
    </source>
</reference>
<dbReference type="PROSITE" id="PS51671">
    <property type="entry name" value="ACT"/>
    <property type="match status" value="1"/>
</dbReference>
<evidence type="ECO:0000256" key="17">
    <source>
        <dbReference type="PIRSR" id="PIRSR000098-2"/>
    </source>
</evidence>
<evidence type="ECO:0000256" key="1">
    <source>
        <dbReference type="ARBA" id="ARBA00001920"/>
    </source>
</evidence>
<keyword evidence="13" id="KW-0915">Sodium</keyword>
<dbReference type="FunFam" id="3.30.360.10:FF:000005">
    <property type="entry name" value="Homoserine dehydrogenase"/>
    <property type="match status" value="1"/>
</dbReference>
<comment type="cofactor">
    <cofactor evidence="1">
        <name>a metal cation</name>
        <dbReference type="ChEBI" id="CHEBI:25213"/>
    </cofactor>
</comment>
<dbReference type="CDD" id="cd04881">
    <property type="entry name" value="ACT_HSDH-Hom"/>
    <property type="match status" value="1"/>
</dbReference>
<dbReference type="Gene3D" id="3.40.50.720">
    <property type="entry name" value="NAD(P)-binding Rossmann-like Domain"/>
    <property type="match status" value="1"/>
</dbReference>
<dbReference type="GO" id="GO:0009086">
    <property type="term" value="P:methionine biosynthetic process"/>
    <property type="evidence" value="ECO:0007669"/>
    <property type="project" value="UniProtKB-KW"/>
</dbReference>
<comment type="caution">
    <text evidence="21">The sequence shown here is derived from an EMBL/GenBank/DDBJ whole genome shotgun (WGS) entry which is preliminary data.</text>
</comment>
<comment type="catalytic activity">
    <reaction evidence="15">
        <text>L-homoserine + NADP(+) = L-aspartate 4-semialdehyde + NADPH + H(+)</text>
        <dbReference type="Rhea" id="RHEA:15761"/>
        <dbReference type="ChEBI" id="CHEBI:15378"/>
        <dbReference type="ChEBI" id="CHEBI:57476"/>
        <dbReference type="ChEBI" id="CHEBI:57783"/>
        <dbReference type="ChEBI" id="CHEBI:58349"/>
        <dbReference type="ChEBI" id="CHEBI:537519"/>
        <dbReference type="EC" id="1.1.1.3"/>
    </reaction>
    <physiologicalReaction direction="right-to-left" evidence="15">
        <dbReference type="Rhea" id="RHEA:15763"/>
    </physiologicalReaction>
</comment>
<dbReference type="Proteomes" id="UP000216207">
    <property type="component" value="Unassembled WGS sequence"/>
</dbReference>
<dbReference type="PANTHER" id="PTHR43331:SF1">
    <property type="entry name" value="HOMOSERINE DEHYDROGENASE"/>
    <property type="match status" value="1"/>
</dbReference>
<comment type="pathway">
    <text evidence="2 18">Amino-acid biosynthesis; L-threonine biosynthesis; L-threonine from L-aspartate: step 3/5.</text>
</comment>
<dbReference type="PANTHER" id="PTHR43331">
    <property type="entry name" value="HOMOSERINE DEHYDROGENASE"/>
    <property type="match status" value="1"/>
</dbReference>
<evidence type="ECO:0000256" key="4">
    <source>
        <dbReference type="ARBA" id="ARBA00006753"/>
    </source>
</evidence>
<dbReference type="Gene3D" id="3.30.70.260">
    <property type="match status" value="1"/>
</dbReference>
<evidence type="ECO:0000256" key="15">
    <source>
        <dbReference type="ARBA" id="ARBA00048841"/>
    </source>
</evidence>
<dbReference type="InterPro" id="IPR016204">
    <property type="entry name" value="HDH"/>
</dbReference>
<feature type="binding site" evidence="17">
    <location>
        <position position="221"/>
    </location>
    <ligand>
        <name>L-homoserine</name>
        <dbReference type="ChEBI" id="CHEBI:57476"/>
    </ligand>
</feature>
<dbReference type="GO" id="GO:0046872">
    <property type="term" value="F:metal ion binding"/>
    <property type="evidence" value="ECO:0007669"/>
    <property type="project" value="UniProtKB-KW"/>
</dbReference>
<evidence type="ECO:0000256" key="9">
    <source>
        <dbReference type="ARBA" id="ARBA00022723"/>
    </source>
</evidence>
<evidence type="ECO:0000256" key="12">
    <source>
        <dbReference type="ARBA" id="ARBA00023027"/>
    </source>
</evidence>
<dbReference type="InterPro" id="IPR045865">
    <property type="entry name" value="ACT-like_dom_sf"/>
</dbReference>
<dbReference type="GO" id="GO:0009088">
    <property type="term" value="P:threonine biosynthetic process"/>
    <property type="evidence" value="ECO:0007669"/>
    <property type="project" value="UniProtKB-UniPathway"/>
</dbReference>
<evidence type="ECO:0000256" key="10">
    <source>
        <dbReference type="ARBA" id="ARBA00022857"/>
    </source>
</evidence>